<name>A0A1E8Q4W1_9MYCO</name>
<organism evidence="1 2">
    <name type="scientific">Mycolicibacterium grossiae</name>
    <dbReference type="NCBI Taxonomy" id="1552759"/>
    <lineage>
        <taxon>Bacteria</taxon>
        <taxon>Bacillati</taxon>
        <taxon>Actinomycetota</taxon>
        <taxon>Actinomycetes</taxon>
        <taxon>Mycobacteriales</taxon>
        <taxon>Mycobacteriaceae</taxon>
        <taxon>Mycolicibacterium</taxon>
    </lineage>
</organism>
<accession>A0A1E8Q4W1</accession>
<dbReference type="OrthoDB" id="3831210at2"/>
<protein>
    <submittedName>
        <fullName evidence="1">Uncharacterized protein</fullName>
    </submittedName>
</protein>
<dbReference type="AlphaFoldDB" id="A0A1E8Q4W1"/>
<gene>
    <name evidence="1" type="ORF">BEL07_13360</name>
</gene>
<sequence>MVEVSRPDSHRDAVERVREASGFAVNLPLVGRVTVPRPEHLAYYGALGALVALELIEWPIALAIAAGHVLMENQHSEIARDLGEALEDV</sequence>
<comment type="caution">
    <text evidence="1">The sequence shown here is derived from an EMBL/GenBank/DDBJ whole genome shotgun (WGS) entry which is preliminary data.</text>
</comment>
<reference evidence="1 2" key="1">
    <citation type="submission" date="2016-09" db="EMBL/GenBank/DDBJ databases">
        <title>genome sequence of Mycobacterium sp. 739 SCH.</title>
        <authorList>
            <person name="Greninger A.L."/>
            <person name="Qin X."/>
            <person name="Jerome K."/>
            <person name="Vora S."/>
            <person name="Quinn K."/>
        </authorList>
    </citation>
    <scope>NUCLEOTIDE SEQUENCE [LARGE SCALE GENOMIC DNA]</scope>
    <source>
        <strain evidence="1 2">SCH</strain>
    </source>
</reference>
<dbReference type="EMBL" id="MCHX01000027">
    <property type="protein sequence ID" value="OFJ53291.1"/>
    <property type="molecule type" value="Genomic_DNA"/>
</dbReference>
<evidence type="ECO:0000313" key="2">
    <source>
        <dbReference type="Proteomes" id="UP000178953"/>
    </source>
</evidence>
<dbReference type="RefSeq" id="WP_070353582.1">
    <property type="nucleotide sequence ID" value="NZ_CP043474.1"/>
</dbReference>
<proteinExistence type="predicted"/>
<keyword evidence="2" id="KW-1185">Reference proteome</keyword>
<evidence type="ECO:0000313" key="1">
    <source>
        <dbReference type="EMBL" id="OFJ53291.1"/>
    </source>
</evidence>
<dbReference type="Proteomes" id="UP000178953">
    <property type="component" value="Unassembled WGS sequence"/>
</dbReference>